<organism evidence="6">
    <name type="scientific">Streptomyces lavendulae</name>
    <dbReference type="NCBI Taxonomy" id="1914"/>
    <lineage>
        <taxon>Bacteria</taxon>
        <taxon>Bacillati</taxon>
        <taxon>Actinomycetota</taxon>
        <taxon>Actinomycetes</taxon>
        <taxon>Kitasatosporales</taxon>
        <taxon>Streptomycetaceae</taxon>
        <taxon>Streptomyces</taxon>
    </lineage>
</organism>
<evidence type="ECO:0000256" key="4">
    <source>
        <dbReference type="ARBA" id="ARBA00023033"/>
    </source>
</evidence>
<evidence type="ECO:0000256" key="1">
    <source>
        <dbReference type="ARBA" id="ARBA00022630"/>
    </source>
</evidence>
<dbReference type="AlphaFoldDB" id="Q9X5S7"/>
<dbReference type="Pfam" id="PF00296">
    <property type="entry name" value="Bac_luciferase"/>
    <property type="match status" value="1"/>
</dbReference>
<dbReference type="InterPro" id="IPR050172">
    <property type="entry name" value="SsuD_RutA_monooxygenase"/>
</dbReference>
<dbReference type="PANTHER" id="PTHR42847:SF8">
    <property type="entry name" value="CONSERVED PROTEIN"/>
    <property type="match status" value="1"/>
</dbReference>
<dbReference type="CDD" id="cd01097">
    <property type="entry name" value="Tetrahydromethanopterin_reductase"/>
    <property type="match status" value="1"/>
</dbReference>
<sequence>MAHSPRRPDGPLRIGVWLAPQHTSVAELRAAWRAADSLGVDSLWLWDHFFPLTGDPDGSHFEAWTLLAAMAADTRAARLGTLVSNYAYRNPDLLADMARTVDHIGDGRLILGMGAGWVERDLKEYGYPTPGAGERVDGLIEAVERVDRRLGRLRPGPLGDLPLLIGGDGQRRLLRFAAERAAIWNTMAWRFAEGNRVLDEWCARVGRDPAEIERSAFVTRDQTDEELRCLVATGVQHLIFQVGHPFRFDGVERALRFAGGWSKG</sequence>
<proteinExistence type="predicted"/>
<dbReference type="GO" id="GO:0046306">
    <property type="term" value="P:alkanesulfonate catabolic process"/>
    <property type="evidence" value="ECO:0007669"/>
    <property type="project" value="TreeGrafter"/>
</dbReference>
<dbReference type="PANTHER" id="PTHR42847">
    <property type="entry name" value="ALKANESULFONATE MONOOXYGENASE"/>
    <property type="match status" value="1"/>
</dbReference>
<dbReference type="SUPFAM" id="SSF51679">
    <property type="entry name" value="Bacterial luciferase-like"/>
    <property type="match status" value="1"/>
</dbReference>
<keyword evidence="3" id="KW-0560">Oxidoreductase</keyword>
<dbReference type="InterPro" id="IPR036661">
    <property type="entry name" value="Luciferase-like_sf"/>
</dbReference>
<evidence type="ECO:0000313" key="6">
    <source>
        <dbReference type="EMBL" id="AAD32732.1"/>
    </source>
</evidence>
<keyword evidence="2" id="KW-0288">FMN</keyword>
<gene>
    <name evidence="6" type="primary">mmcI</name>
</gene>
<dbReference type="NCBIfam" id="TIGR03856">
    <property type="entry name" value="F420_MSMEG_2906"/>
    <property type="match status" value="1"/>
</dbReference>
<dbReference type="GO" id="GO:0008726">
    <property type="term" value="F:alkanesulfonate monooxygenase activity"/>
    <property type="evidence" value="ECO:0007669"/>
    <property type="project" value="TreeGrafter"/>
</dbReference>
<dbReference type="EMBL" id="AF127374">
    <property type="protein sequence ID" value="AAD32732.1"/>
    <property type="molecule type" value="Genomic_DNA"/>
</dbReference>
<accession>Q9X5S7</accession>
<dbReference type="InterPro" id="IPR022480">
    <property type="entry name" value="F420_MSMEG2906"/>
</dbReference>
<evidence type="ECO:0000259" key="5">
    <source>
        <dbReference type="Pfam" id="PF00296"/>
    </source>
</evidence>
<reference evidence="6" key="1">
    <citation type="journal article" date="1999" name="Chem. Biol.">
        <title>Molecular characterization and analysis of the biosynthetic gene cluster for the antitumor antibiotic mitomycin C from Streptomyces lavendulae NRRL 2564.</title>
        <authorList>
            <person name="Mao Y.Q."/>
            <person name="Varoglu M."/>
            <person name="Sherman D.H."/>
        </authorList>
    </citation>
    <scope>NUCLEOTIDE SEQUENCE</scope>
    <source>
        <strain evidence="6">NRRL 2564</strain>
    </source>
</reference>
<name>Q9X5S7_STRLA</name>
<evidence type="ECO:0000256" key="3">
    <source>
        <dbReference type="ARBA" id="ARBA00023002"/>
    </source>
</evidence>
<reference evidence="6" key="3">
    <citation type="submission" date="2006-11" db="EMBL/GenBank/DDBJ databases">
        <authorList>
            <person name="Gruschow S."/>
            <person name="Chang L.C."/>
            <person name="Mao Y."/>
            <person name="Varoglu M."/>
            <person name="Sherman D.H."/>
        </authorList>
    </citation>
    <scope>NUCLEOTIDE SEQUENCE</scope>
    <source>
        <strain evidence="6">NRRL 2564</strain>
    </source>
</reference>
<reference evidence="6" key="2">
    <citation type="submission" date="1999-05" db="EMBL/GenBank/DDBJ databases">
        <authorList>
            <person name="Mao Y.Q."/>
            <person name="Varoglu M."/>
            <person name="Sherman D.H."/>
        </authorList>
    </citation>
    <scope>NUCLEOTIDE SEQUENCE</scope>
    <source>
        <strain evidence="6">NRRL 2564</strain>
    </source>
</reference>
<keyword evidence="1" id="KW-0285">Flavoprotein</keyword>
<dbReference type="InterPro" id="IPR011251">
    <property type="entry name" value="Luciferase-like_dom"/>
</dbReference>
<feature type="domain" description="Luciferase-like" evidence="5">
    <location>
        <begin position="16"/>
        <end position="231"/>
    </location>
</feature>
<protein>
    <submittedName>
        <fullName evidence="6">MmcI</fullName>
    </submittedName>
</protein>
<keyword evidence="4" id="KW-0503">Monooxygenase</keyword>
<dbReference type="Gene3D" id="3.20.20.30">
    <property type="entry name" value="Luciferase-like domain"/>
    <property type="match status" value="1"/>
</dbReference>
<evidence type="ECO:0000256" key="2">
    <source>
        <dbReference type="ARBA" id="ARBA00022643"/>
    </source>
</evidence>